<name>A0A2I5TAR4_SERS3</name>
<reference evidence="2 5" key="3">
    <citation type="submission" date="2017-11" db="EMBL/GenBank/DDBJ databases">
        <title>Complete genome sequence of Serratia sp. ATCC 39006 LacA.</title>
        <authorList>
            <person name="Hampton H.G."/>
            <person name="Jackson S.A."/>
            <person name="Jauregui R."/>
            <person name="Poulter G.T.M."/>
            <person name="Salmond G.P.C."/>
            <person name="Fineran P.C."/>
        </authorList>
    </citation>
    <scope>NUCLEOTIDE SEQUENCE [LARGE SCALE GENOMIC DNA]</scope>
    <source>
        <strain evidence="2 5">ATCC 39006</strain>
    </source>
</reference>
<dbReference type="KEGG" id="sera:Ser39006_018655"/>
<evidence type="ECO:0000313" key="4">
    <source>
        <dbReference type="Proteomes" id="UP000017700"/>
    </source>
</evidence>
<reference evidence="3 4" key="1">
    <citation type="journal article" date="2013" name="Genome Announc.">
        <title>Draft genome sequence of Serratia sp. strain ATCC 39006, a model bacterium for analysis of the biosynthesis and regulation of prodigiosin, a carbapenem, and gas vesicles.</title>
        <authorList>
            <person name="Fineran P.C."/>
            <person name="Iglesias Cans M.C."/>
            <person name="Ramsay J.P."/>
            <person name="Wilf N.M."/>
            <person name="Cossyleon D."/>
            <person name="McNeil M.B."/>
            <person name="Williamson N.R."/>
            <person name="Monson R.E."/>
            <person name="Becher S.A."/>
            <person name="Stanton J.A."/>
            <person name="Brugger K."/>
            <person name="Brown S.D."/>
            <person name="Salmond G.P."/>
        </authorList>
    </citation>
    <scope>NUCLEOTIDE SEQUENCE [LARGE SCALE GENOMIC DNA]</scope>
    <source>
        <strain evidence="3">ATCC 39006</strain>
        <strain evidence="4">ATCC 39006 / SC 11482</strain>
    </source>
</reference>
<gene>
    <name evidence="2" type="ORF">CWC46_18655</name>
    <name evidence="3" type="ORF">Ser39006_018655</name>
</gene>
<dbReference type="OrthoDB" id="6506259at2"/>
<keyword evidence="4" id="KW-1185">Reference proteome</keyword>
<organism evidence="3 4">
    <name type="scientific">Serratia sp. (strain ATCC 39006)</name>
    <name type="common">Prodigiosinella confusarubida</name>
    <dbReference type="NCBI Taxonomy" id="104623"/>
    <lineage>
        <taxon>Bacteria</taxon>
        <taxon>Pseudomonadati</taxon>
        <taxon>Pseudomonadota</taxon>
        <taxon>Gammaproteobacteria</taxon>
        <taxon>Enterobacterales</taxon>
        <taxon>Pectobacteriaceae</taxon>
        <taxon>Prodigiosinella</taxon>
    </lineage>
</organism>
<dbReference type="EMBL" id="CP025085">
    <property type="protein sequence ID" value="AUH01644.1"/>
    <property type="molecule type" value="Genomic_DNA"/>
</dbReference>
<dbReference type="EMBL" id="CP025084">
    <property type="protein sequence ID" value="AUH05967.1"/>
    <property type="molecule type" value="Genomic_DNA"/>
</dbReference>
<accession>A0A2I5TAR4</accession>
<sequence length="181" mass="18901">MKKFVIACAGSLLLATASAQAVSVSGEAGRDYVGASAGFGLPVPGLSGNVGWGHNSDHSNDSYSLGLGYTFSLSNASLTVGAKGVYMNQNHFDDGYGVALGGGLQIPLNSSFSLYGEGYYSPDAFSSHVDHYVEAKAGVRWQVFRPLSVDVGYRYINMASGESDNDNKVADTAYVGLGLSF</sequence>
<keyword evidence="1" id="KW-0732">Signal</keyword>
<dbReference type="SUPFAM" id="SSF56925">
    <property type="entry name" value="OMPA-like"/>
    <property type="match status" value="1"/>
</dbReference>
<dbReference type="Pfam" id="PF07437">
    <property type="entry name" value="YfaZ"/>
    <property type="match status" value="1"/>
</dbReference>
<evidence type="ECO:0000313" key="5">
    <source>
        <dbReference type="Proteomes" id="UP000233778"/>
    </source>
</evidence>
<reference evidence="3" key="4">
    <citation type="submission" date="2017-11" db="EMBL/GenBank/DDBJ databases">
        <title>Complete genome sequence of Serratia sp. ATCC 39006.</title>
        <authorList>
            <person name="Hampton H.G."/>
            <person name="Jackson S.A."/>
            <person name="Jauregui R."/>
            <person name="Poulter G.T.M."/>
            <person name="Salmond G.P.C."/>
            <person name="Fineran P.C."/>
        </authorList>
    </citation>
    <scope>NUCLEOTIDE SEQUENCE</scope>
    <source>
        <strain evidence="3">ATCC 39006</strain>
    </source>
</reference>
<proteinExistence type="predicted"/>
<dbReference type="Gene3D" id="2.40.160.20">
    <property type="match status" value="1"/>
</dbReference>
<dbReference type="Proteomes" id="UP000233778">
    <property type="component" value="Chromosome"/>
</dbReference>
<evidence type="ECO:0000313" key="2">
    <source>
        <dbReference type="EMBL" id="AUH01644.1"/>
    </source>
</evidence>
<dbReference type="InterPro" id="IPR011250">
    <property type="entry name" value="OMP/PagP_B-barrel"/>
</dbReference>
<feature type="chain" id="PRO_5036041076" description="Porin" evidence="1">
    <location>
        <begin position="22"/>
        <end position="181"/>
    </location>
</feature>
<protein>
    <recommendedName>
        <fullName evidence="6">Porin</fullName>
    </recommendedName>
</protein>
<feature type="signal peptide" evidence="1">
    <location>
        <begin position="1"/>
        <end position="21"/>
    </location>
</feature>
<evidence type="ECO:0008006" key="6">
    <source>
        <dbReference type="Google" id="ProtNLM"/>
    </source>
</evidence>
<reference evidence="3" key="2">
    <citation type="submission" date="2013-09" db="EMBL/GenBank/DDBJ databases">
        <authorList>
            <person name="Wang G."/>
            <person name="Yang Y."/>
            <person name="Su Y."/>
        </authorList>
    </citation>
    <scope>NUCLEOTIDE SEQUENCE</scope>
    <source>
        <strain evidence="3">ATCC 39006</strain>
    </source>
</reference>
<evidence type="ECO:0000256" key="1">
    <source>
        <dbReference type="SAM" id="SignalP"/>
    </source>
</evidence>
<dbReference type="RefSeq" id="WP_021015033.1">
    <property type="nucleotide sequence ID" value="NZ_CP025084.1"/>
</dbReference>
<dbReference type="InterPro" id="IPR009998">
    <property type="entry name" value="YfaZ"/>
</dbReference>
<dbReference type="KEGG" id="serq:CWC46_18655"/>
<dbReference type="AlphaFoldDB" id="A0A2I5TAR4"/>
<dbReference type="STRING" id="104623.Ser39006_01766"/>
<dbReference type="Proteomes" id="UP000017700">
    <property type="component" value="Chromosome"/>
</dbReference>
<evidence type="ECO:0000313" key="3">
    <source>
        <dbReference type="EMBL" id="AUH05967.1"/>
    </source>
</evidence>